<dbReference type="PANTHER" id="PTHR13457:SF1">
    <property type="entry name" value="HEAT REPEAT-CONTAINING PROTEIN 1"/>
    <property type="match status" value="1"/>
</dbReference>
<dbReference type="GO" id="GO:0032040">
    <property type="term" value="C:small-subunit processome"/>
    <property type="evidence" value="ECO:0007669"/>
    <property type="project" value="TreeGrafter"/>
</dbReference>
<dbReference type="GO" id="GO:0030686">
    <property type="term" value="C:90S preribosome"/>
    <property type="evidence" value="ECO:0007669"/>
    <property type="project" value="TreeGrafter"/>
</dbReference>
<dbReference type="GO" id="GO:0030515">
    <property type="term" value="F:snoRNA binding"/>
    <property type="evidence" value="ECO:0007669"/>
    <property type="project" value="TreeGrafter"/>
</dbReference>
<dbReference type="Proteomes" id="UP000274429">
    <property type="component" value="Unassembled WGS sequence"/>
</dbReference>
<dbReference type="SUPFAM" id="SSF48371">
    <property type="entry name" value="ARM repeat"/>
    <property type="match status" value="1"/>
</dbReference>
<dbReference type="InterPro" id="IPR016024">
    <property type="entry name" value="ARM-type_fold"/>
</dbReference>
<feature type="region of interest" description="Disordered" evidence="2">
    <location>
        <begin position="956"/>
        <end position="979"/>
    </location>
</feature>
<organism evidence="5">
    <name type="scientific">Hydatigena taeniaeformis</name>
    <name type="common">Feline tapeworm</name>
    <name type="synonym">Taenia taeniaeformis</name>
    <dbReference type="NCBI Taxonomy" id="6205"/>
    <lineage>
        <taxon>Eukaryota</taxon>
        <taxon>Metazoa</taxon>
        <taxon>Spiralia</taxon>
        <taxon>Lophotrochozoa</taxon>
        <taxon>Platyhelminthes</taxon>
        <taxon>Cestoda</taxon>
        <taxon>Eucestoda</taxon>
        <taxon>Cyclophyllidea</taxon>
        <taxon>Taeniidae</taxon>
        <taxon>Hydatigera</taxon>
    </lineage>
</organism>
<reference evidence="5" key="1">
    <citation type="submission" date="2017-02" db="UniProtKB">
        <authorList>
            <consortium name="WormBaseParasite"/>
        </authorList>
    </citation>
    <scope>IDENTIFICATION</scope>
</reference>
<keyword evidence="1" id="KW-0698">rRNA processing</keyword>
<reference evidence="3 4" key="2">
    <citation type="submission" date="2018-11" db="EMBL/GenBank/DDBJ databases">
        <authorList>
            <consortium name="Pathogen Informatics"/>
        </authorList>
    </citation>
    <scope>NUCLEOTIDE SEQUENCE [LARGE SCALE GENOMIC DNA]</scope>
</reference>
<gene>
    <name evidence="3" type="ORF">TTAC_LOCUS2130</name>
</gene>
<dbReference type="OrthoDB" id="31183at2759"/>
<feature type="compositionally biased region" description="Basic and acidic residues" evidence="2">
    <location>
        <begin position="965"/>
        <end position="979"/>
    </location>
</feature>
<dbReference type="InterPro" id="IPR040191">
    <property type="entry name" value="UTP10"/>
</dbReference>
<evidence type="ECO:0000313" key="5">
    <source>
        <dbReference type="WBParaSite" id="TTAC_0000214301-mRNA-1"/>
    </source>
</evidence>
<comment type="similarity">
    <text evidence="1">Belongs to the HEATR1/UTP10 family.</text>
</comment>
<evidence type="ECO:0000256" key="1">
    <source>
        <dbReference type="RuleBase" id="RU367065"/>
    </source>
</evidence>
<keyword evidence="1" id="KW-0539">Nucleus</keyword>
<keyword evidence="4" id="KW-1185">Reference proteome</keyword>
<comment type="function">
    <text evidence="1">Involved in nucleolar processing of pre-18S ribosomal RNA.</text>
</comment>
<evidence type="ECO:0000313" key="3">
    <source>
        <dbReference type="EMBL" id="VDM18987.1"/>
    </source>
</evidence>
<dbReference type="EMBL" id="UYWX01000780">
    <property type="protein sequence ID" value="VDM18987.1"/>
    <property type="molecule type" value="Genomic_DNA"/>
</dbReference>
<dbReference type="WBParaSite" id="TTAC_0000214301-mRNA-1">
    <property type="protein sequence ID" value="TTAC_0000214301-mRNA-1"/>
    <property type="gene ID" value="TTAC_0000214301"/>
</dbReference>
<dbReference type="PANTHER" id="PTHR13457">
    <property type="entry name" value="BAP28"/>
    <property type="match status" value="1"/>
</dbReference>
<proteinExistence type="inferred from homology"/>
<evidence type="ECO:0000256" key="2">
    <source>
        <dbReference type="SAM" id="MobiDB-lite"/>
    </source>
</evidence>
<dbReference type="STRING" id="6205.A0A0R3WN05"/>
<name>A0A0R3WN05_HYDTA</name>
<dbReference type="GO" id="GO:0000462">
    <property type="term" value="P:maturation of SSU-rRNA from tricistronic rRNA transcript (SSU-rRNA, 5.8S rRNA, LSU-rRNA)"/>
    <property type="evidence" value="ECO:0007669"/>
    <property type="project" value="TreeGrafter"/>
</dbReference>
<keyword evidence="1" id="KW-0687">Ribonucleoprotein</keyword>
<sequence>MSLKEQLKRLSSPASAAFAVDAVRRKSLVYDNPQSVDAQTCYRDCLKAFNRLCDVDPELRRLSETLFSSSSIKLRMCNLHPAHKERIDEQISLFMFLINTHVRSPDAIWTFEWLVYKFEIHLHYLDEFMMVLIPHYETGFFASCIQLFDYKNLSPNWQWLQPFAECGLPLSRQDFLKACCSQPHLVPFIGMCMCTYAKYESRLHLNRIQTFASFFVSSVSGLCDLGLSEKKITKIMNALQGTIRKGLRSSDVSFRSAASMIIVRLALSLKLNHELVLDWIRCILKHHKDGAEWEILRISNLLMRTQCITALPDDLSVLHEKLLAFLTPLERALLEKEEGKNYENLDDNELASSSLEQSKRVQKATLVMDVNTCNQSKPWTSLPPNMAGAESRPLLTTRRVLRMTFDELFSGNPELYKLFDTVRMKIGNSGVCAINHPAGKCSCLEAPNIETDDCWLADFLIVAVLQCTQSAPLKDEAEDEGVTAALKLRQCKAALQTVARAIDAAQSIKLPSRHSPRSHNSYSPSSKPFQLLGALDKAFPCVLATLLHPSGDIRVEAYGLLQRFVAVFEKLPPTTCCPNVDGFLSDLKSDEGIIPESLKQLLQGDALPALVHISSSLVRSVFRLFCRQPLKDTPFSQMCWYSATQLLDNKLLQSIFDIIGPPPLERTDADSLTGWSALLQVIRCPKFIRFKVAHETCVDKFDSFTLQSLSALSTPALGRSELIGISLHEAEFLGALIDLAGSQTMSRNVSNLFSRLRLSTDHYVYCLARLDPVHTRNSRQPLFLRVSNSKVRNDHNYGRTINVEEPSTSTEWRRLRALKAILTALAKDIHRLHEASSTILQNEQGGSELSTPLSSAVSRLKCRAKRCVSIPDKRNMNFPRRSLKQNDAELDEKNKDLVFPLNSHLLACIAAETRFQHEAAIKRRLGDRKRTVSANSIFLSESSDEDEGVQDVDMKITPPSQDEFYPGKKESSTVKESHTVVEADSMHEQTSTCAFEVLVILNNLFAEGNKLRKCGKPRTVQTYLMPTPSVTAAMDTIFRCLSVFEEMPSIQRQVMLCLIEMASLFPVVLCKNLVTLVQWAGGSANGHHSMILRLDDVHNLSLLGRLTSVAVPALVQASKHRVDAGLRVLDVFVRGLPDLPPHLPRRSLALYVGLLRGLAQVVTPTPVSVITEDANAFSPGVGRRVTKRVALQGWLWTAAAFFLNTSWPSHETAGLVPPLLINLFNQFDLSVQLSSWQQCLMFFIDLLCNSDGMEEQNASFPTAKRPRSETLTAASPDRRASSSISDYGFLLKHLSCLDSSSEVTTTRSPLSRKRSRVEKNCPTSGVRLWPLLSKLSALLSDLLDSAGHHLRQKEAIDRGSETVVQEAFGSVVGLTVQLLLACSSSQLEVSGSEDTVSRRSAIQNLQSLLVKMNGLMSNQVFLDSVASLMSPLRSNLTTKALELLLAKLENLTAKCPRASALLTSASTKLKPLPNMETSLESGLINIFDKLSSDLINVSSFFGANRGQARLNHLKLFCLQKMAQLLCSRHPDRLLKTLDGLVLGPISRWWPSFNETVINATRIAAYAAESRSMACLFIFECLARLPLSFTSICATSASVTTQLRMRHIIRFALDHSATACHLSEKPVGSTTTLSAGKFHSREQHLQAGVTLLLGAFEFGMRMSKNCRASPQTNSILESLGDEETPAAQHGGNEPYLPSETLNVSLLSFIFRTTHLDLLAATEAKADRSTVTLKQCTAIIRRLRGRFASLPDSLNLLKLTYDLLKDAVPETNAVGLASIILRSIYPSKPFFRQ</sequence>
<accession>A0A0R3WN05</accession>
<keyword evidence="1" id="KW-0690">Ribosome biogenesis</keyword>
<comment type="subcellular location">
    <subcellularLocation>
        <location evidence="1">Nucleus</location>
        <location evidence="1">Nucleolus</location>
    </subcellularLocation>
</comment>
<dbReference type="GO" id="GO:0045943">
    <property type="term" value="P:positive regulation of transcription by RNA polymerase I"/>
    <property type="evidence" value="ECO:0007669"/>
    <property type="project" value="TreeGrafter"/>
</dbReference>
<feature type="region of interest" description="Disordered" evidence="2">
    <location>
        <begin position="1257"/>
        <end position="1279"/>
    </location>
</feature>
<dbReference type="GO" id="GO:0034455">
    <property type="term" value="C:t-UTP complex"/>
    <property type="evidence" value="ECO:0007669"/>
    <property type="project" value="TreeGrafter"/>
</dbReference>
<protein>
    <recommendedName>
        <fullName evidence="1">HEAT repeat-containing protein 1</fullName>
    </recommendedName>
</protein>
<evidence type="ECO:0000313" key="4">
    <source>
        <dbReference type="Proteomes" id="UP000274429"/>
    </source>
</evidence>